<dbReference type="PANTHER" id="PTHR43022:SF1">
    <property type="entry name" value="PROTEIN SMF"/>
    <property type="match status" value="1"/>
</dbReference>
<name>A0A656VKD1_SERMA</name>
<evidence type="ECO:0000313" key="3">
    <source>
        <dbReference type="EMBL" id="KMU52775.1"/>
    </source>
</evidence>
<dbReference type="EMBL" id="LFJS01000012">
    <property type="protein sequence ID" value="KMU52775.1"/>
    <property type="molecule type" value="Genomic_DNA"/>
</dbReference>
<sequence length="327" mass="36768">MTESEQARWNTESAALLALSEMHGVSYWSLYKVAQKRIRFRDIITSPSLTQFESQLGVKLHRAPYYLNENNWPEFRDGLISAAKNLLIHYHSKGYKILHYGAPNYPQKLSELENPPFWIFTQGNASLLNNKCVGIVGTREPSHIGLFLTQYVAANFINTDYSIVSGLAYGIDQAAHNASLLFNIPTIAVLGTGVNSNYPKNSDIIREKIIEGNGLIITEYLPNQKPSKENFVRRNRIQAALSDILVPVEWNLKSGTAHTVRKASELKRKILCPLLRDSKISEEITYALNEYSAILLSAPLASFKELESLLNTQTNNKTQQLSLLEGD</sequence>
<comment type="caution">
    <text evidence="3">The sequence shown here is derived from an EMBL/GenBank/DDBJ whole genome shotgun (WGS) entry which is preliminary data.</text>
</comment>
<dbReference type="InterPro" id="IPR057666">
    <property type="entry name" value="DrpA_SLOG"/>
</dbReference>
<dbReference type="Proteomes" id="UP000037482">
    <property type="component" value="Unassembled WGS sequence"/>
</dbReference>
<comment type="similarity">
    <text evidence="1">Belongs to the DprA/Smf family.</text>
</comment>
<feature type="domain" description="Smf/DprA SLOG" evidence="2">
    <location>
        <begin position="97"/>
        <end position="272"/>
    </location>
</feature>
<dbReference type="Gene3D" id="3.40.50.450">
    <property type="match status" value="1"/>
</dbReference>
<proteinExistence type="inferred from homology"/>
<dbReference type="AlphaFoldDB" id="A0A656VKD1"/>
<protein>
    <submittedName>
        <fullName evidence="3">DNA processing protein DprA</fullName>
    </submittedName>
</protein>
<dbReference type="RefSeq" id="WP_072070383.1">
    <property type="nucleotide sequence ID" value="NZ_JAATHL010000001.1"/>
</dbReference>
<gene>
    <name evidence="3" type="ORF">AB868_03531</name>
</gene>
<evidence type="ECO:0000256" key="1">
    <source>
        <dbReference type="ARBA" id="ARBA00006525"/>
    </source>
</evidence>
<dbReference type="PANTHER" id="PTHR43022">
    <property type="entry name" value="PROTEIN SMF"/>
    <property type="match status" value="1"/>
</dbReference>
<dbReference type="GO" id="GO:0009294">
    <property type="term" value="P:DNA-mediated transformation"/>
    <property type="evidence" value="ECO:0007669"/>
    <property type="project" value="InterPro"/>
</dbReference>
<dbReference type="SUPFAM" id="SSF102405">
    <property type="entry name" value="MCP/YpsA-like"/>
    <property type="match status" value="1"/>
</dbReference>
<accession>A0A656VKD1</accession>
<evidence type="ECO:0000313" key="4">
    <source>
        <dbReference type="Proteomes" id="UP000037482"/>
    </source>
</evidence>
<dbReference type="InterPro" id="IPR003488">
    <property type="entry name" value="DprA"/>
</dbReference>
<reference evidence="3 4" key="1">
    <citation type="submission" date="2015-06" db="EMBL/GenBank/DDBJ databases">
        <title>Draft Genome of Serratia marcescens Strain AH0650_Sm1.</title>
        <authorList>
            <person name="Wan Y."/>
            <person name="Gorrie C."/>
            <person name="Holt K."/>
        </authorList>
    </citation>
    <scope>NUCLEOTIDE SEQUENCE [LARGE SCALE GENOMIC DNA]</scope>
    <source>
        <strain evidence="3 4">AH0650_Sm1</strain>
    </source>
</reference>
<evidence type="ECO:0000259" key="2">
    <source>
        <dbReference type="Pfam" id="PF02481"/>
    </source>
</evidence>
<organism evidence="3 4">
    <name type="scientific">Serratia marcescens</name>
    <dbReference type="NCBI Taxonomy" id="615"/>
    <lineage>
        <taxon>Bacteria</taxon>
        <taxon>Pseudomonadati</taxon>
        <taxon>Pseudomonadota</taxon>
        <taxon>Gammaproteobacteria</taxon>
        <taxon>Enterobacterales</taxon>
        <taxon>Yersiniaceae</taxon>
        <taxon>Serratia</taxon>
    </lineage>
</organism>
<dbReference type="Pfam" id="PF02481">
    <property type="entry name" value="DNA_processg_A"/>
    <property type="match status" value="1"/>
</dbReference>